<dbReference type="CDD" id="cd00200">
    <property type="entry name" value="WD40"/>
    <property type="match status" value="1"/>
</dbReference>
<dbReference type="PANTHER" id="PTHR46082:SF11">
    <property type="entry name" value="AAA+ ATPASE DOMAIN-CONTAINING PROTEIN-RELATED"/>
    <property type="match status" value="1"/>
</dbReference>
<dbReference type="SUPFAM" id="SSF53167">
    <property type="entry name" value="Purine and uridine phosphorylases"/>
    <property type="match status" value="1"/>
</dbReference>
<dbReference type="InterPro" id="IPR020472">
    <property type="entry name" value="WD40_PAC1"/>
</dbReference>
<evidence type="ECO:0000313" key="6">
    <source>
        <dbReference type="Proteomes" id="UP001149165"/>
    </source>
</evidence>
<dbReference type="InterPro" id="IPR015943">
    <property type="entry name" value="WD40/YVTN_repeat-like_dom_sf"/>
</dbReference>
<dbReference type="AlphaFoldDB" id="A0A9W9K529"/>
<feature type="region of interest" description="Disordered" evidence="4">
    <location>
        <begin position="338"/>
        <end position="363"/>
    </location>
</feature>
<evidence type="ECO:0000313" key="5">
    <source>
        <dbReference type="EMBL" id="KAJ5093448.1"/>
    </source>
</evidence>
<evidence type="ECO:0000256" key="3">
    <source>
        <dbReference type="PROSITE-ProRule" id="PRU00221"/>
    </source>
</evidence>
<dbReference type="Gene3D" id="3.40.50.1580">
    <property type="entry name" value="Nucleoside phosphorylase domain"/>
    <property type="match status" value="1"/>
</dbReference>
<dbReference type="Gene3D" id="2.130.10.10">
    <property type="entry name" value="YVTN repeat-like/Quinoprotein amine dehydrogenase"/>
    <property type="match status" value="2"/>
</dbReference>
<feature type="repeat" description="WD" evidence="3">
    <location>
        <begin position="516"/>
        <end position="551"/>
    </location>
</feature>
<evidence type="ECO:0000256" key="2">
    <source>
        <dbReference type="ARBA" id="ARBA00022737"/>
    </source>
</evidence>
<dbReference type="GO" id="GO:0009116">
    <property type="term" value="P:nucleoside metabolic process"/>
    <property type="evidence" value="ECO:0007669"/>
    <property type="project" value="InterPro"/>
</dbReference>
<dbReference type="PROSITE" id="PS50082">
    <property type="entry name" value="WD_REPEATS_2"/>
    <property type="match status" value="4"/>
</dbReference>
<dbReference type="InterPro" id="IPR036322">
    <property type="entry name" value="WD40_repeat_dom_sf"/>
</dbReference>
<keyword evidence="1 3" id="KW-0853">WD repeat</keyword>
<evidence type="ECO:0000256" key="4">
    <source>
        <dbReference type="SAM" id="MobiDB-lite"/>
    </source>
</evidence>
<comment type="caution">
    <text evidence="5">The sequence shown here is derived from an EMBL/GenBank/DDBJ whole genome shotgun (WGS) entry which is preliminary data.</text>
</comment>
<reference evidence="5" key="2">
    <citation type="journal article" date="2023" name="IMA Fungus">
        <title>Comparative genomic study of the Penicillium genus elucidates a diverse pangenome and 15 lateral gene transfer events.</title>
        <authorList>
            <person name="Petersen C."/>
            <person name="Sorensen T."/>
            <person name="Nielsen M.R."/>
            <person name="Sondergaard T.E."/>
            <person name="Sorensen J.L."/>
            <person name="Fitzpatrick D.A."/>
            <person name="Frisvad J.C."/>
            <person name="Nielsen K.L."/>
        </authorList>
    </citation>
    <scope>NUCLEOTIDE SEQUENCE</scope>
    <source>
        <strain evidence="5">IBT 30069</strain>
    </source>
</reference>
<dbReference type="PROSITE" id="PS00678">
    <property type="entry name" value="WD_REPEATS_1"/>
    <property type="match status" value="2"/>
</dbReference>
<gene>
    <name evidence="5" type="ORF">N7456_009309</name>
</gene>
<dbReference type="InterPro" id="IPR001680">
    <property type="entry name" value="WD40_rpt"/>
</dbReference>
<feature type="repeat" description="WD" evidence="3">
    <location>
        <begin position="434"/>
        <end position="475"/>
    </location>
</feature>
<proteinExistence type="predicted"/>
<evidence type="ECO:0008006" key="7">
    <source>
        <dbReference type="Google" id="ProtNLM"/>
    </source>
</evidence>
<dbReference type="SMART" id="SM00320">
    <property type="entry name" value="WD40"/>
    <property type="match status" value="6"/>
</dbReference>
<reference evidence="5" key="1">
    <citation type="submission" date="2022-11" db="EMBL/GenBank/DDBJ databases">
        <authorList>
            <person name="Petersen C."/>
        </authorList>
    </citation>
    <scope>NUCLEOTIDE SEQUENCE</scope>
    <source>
        <strain evidence="5">IBT 30069</strain>
    </source>
</reference>
<dbReference type="SUPFAM" id="SSF50978">
    <property type="entry name" value="WD40 repeat-like"/>
    <property type="match status" value="1"/>
</dbReference>
<dbReference type="PANTHER" id="PTHR46082">
    <property type="entry name" value="ATP/GTP-BINDING PROTEIN-RELATED"/>
    <property type="match status" value="1"/>
</dbReference>
<name>A0A9W9K529_9EURO</name>
<keyword evidence="2" id="KW-0677">Repeat</keyword>
<sequence length="699" mass="75895">MSDPKHYTVGWICAITTEYVAARAFLDDEQDPPAYLAHHNKNDYTLGRIGRHNVVVSVLPMGSYGTSSATRVAEDMLHSFPNIQIGLMVGIGGGAPSPGHDIRLGDVVVSVPVNGRGGVIQYDFGKTIQGQKFQPTGFLNQPPAILRASANGLRAKYESDGHQLEKAINEVLERKPKLRRNYKRPDPESDRLYKSHIIHRQPEGNKHSATCAVTCGNNADIVSRLPRSEDEDNPAIHYGLIASANQLMKDAIVRDKLAIENGVLCFEMEAAGLLDNFPCLVIRGICDYSDSHKNKAWQGYAAMVAAAYAKDILYRIISRQLNDQGILANISSLSLSSPNNGGISSDRPRSNPAQSQDQPAKEPKLPPVLAVLSHGQRSNPTQSQYKPTGEPRYSSVYVVSSAGLPKEQKPAAKVENQNLTSCRISGRYPLEWNLEGHSSPVLTVALSQKGKLLASGSKDCTVRLWDPIEGSLLNVLYGHCGGVSSIAFSPDGRLLASASEDKTVIIWGIGTGSRLIIPQKSSIHSLVFSQDCQLLVSVLSDTDVVLWDVSTVTNQLASGSSHEGLRLWNPAALFETSHLIDLGNGYSDPATSLAFSPDGRMLAAGTRYNWKIWLKDLVTGNLRKTSEDHSGGIKALVFSPDGELLVSGSKDMTVKIWDIRSGYVVRTFRVHFEEVCSLAFVSSGEIVVAGFSKNTVQLS</sequence>
<dbReference type="InterPro" id="IPR035994">
    <property type="entry name" value="Nucleoside_phosphorylase_sf"/>
</dbReference>
<accession>A0A9W9K529</accession>
<dbReference type="PRINTS" id="PR00320">
    <property type="entry name" value="GPROTEINBRPT"/>
</dbReference>
<feature type="repeat" description="WD" evidence="3">
    <location>
        <begin position="626"/>
        <end position="667"/>
    </location>
</feature>
<dbReference type="GO" id="GO:0003824">
    <property type="term" value="F:catalytic activity"/>
    <property type="evidence" value="ECO:0007669"/>
    <property type="project" value="InterPro"/>
</dbReference>
<protein>
    <recommendedName>
        <fullName evidence="7">Nucleoside phosphorylase domain-containing protein</fullName>
    </recommendedName>
</protein>
<organism evidence="5 6">
    <name type="scientific">Penicillium angulare</name>
    <dbReference type="NCBI Taxonomy" id="116970"/>
    <lineage>
        <taxon>Eukaryota</taxon>
        <taxon>Fungi</taxon>
        <taxon>Dikarya</taxon>
        <taxon>Ascomycota</taxon>
        <taxon>Pezizomycotina</taxon>
        <taxon>Eurotiomycetes</taxon>
        <taxon>Eurotiomycetidae</taxon>
        <taxon>Eurotiales</taxon>
        <taxon>Aspergillaceae</taxon>
        <taxon>Penicillium</taxon>
    </lineage>
</organism>
<dbReference type="EMBL" id="JAPQKH010000006">
    <property type="protein sequence ID" value="KAJ5093448.1"/>
    <property type="molecule type" value="Genomic_DNA"/>
</dbReference>
<dbReference type="PROSITE" id="PS50294">
    <property type="entry name" value="WD_REPEATS_REGION"/>
    <property type="match status" value="3"/>
</dbReference>
<keyword evidence="6" id="KW-1185">Reference proteome</keyword>
<evidence type="ECO:0000256" key="1">
    <source>
        <dbReference type="ARBA" id="ARBA00022574"/>
    </source>
</evidence>
<dbReference type="InterPro" id="IPR019775">
    <property type="entry name" value="WD40_repeat_CS"/>
</dbReference>
<dbReference type="OrthoDB" id="538223at2759"/>
<dbReference type="Pfam" id="PF00400">
    <property type="entry name" value="WD40"/>
    <property type="match status" value="6"/>
</dbReference>
<feature type="repeat" description="WD" evidence="3">
    <location>
        <begin position="476"/>
        <end position="517"/>
    </location>
</feature>
<dbReference type="Proteomes" id="UP001149165">
    <property type="component" value="Unassembled WGS sequence"/>
</dbReference>
<dbReference type="InterPro" id="IPR053137">
    <property type="entry name" value="NLR-like"/>
</dbReference>